<dbReference type="PANTHER" id="PTHR10666">
    <property type="entry name" value="UBIQUITIN"/>
    <property type="match status" value="1"/>
</dbReference>
<dbReference type="InterPro" id="IPR019956">
    <property type="entry name" value="Ubiquitin_dom"/>
</dbReference>
<dbReference type="Gene3D" id="3.10.20.90">
    <property type="entry name" value="Phosphatidylinositol 3-kinase Catalytic Subunit, Chain A, domain 1"/>
    <property type="match status" value="2"/>
</dbReference>
<evidence type="ECO:0000259" key="1">
    <source>
        <dbReference type="PROSITE" id="PS50053"/>
    </source>
</evidence>
<dbReference type="PRINTS" id="PR00348">
    <property type="entry name" value="UBIQUITIN"/>
</dbReference>
<dbReference type="OrthoDB" id="267397at2759"/>
<dbReference type="PROSITE" id="PS50053">
    <property type="entry name" value="UBIQUITIN_2"/>
    <property type="match status" value="2"/>
</dbReference>
<evidence type="ECO:0000313" key="3">
    <source>
        <dbReference type="Proteomes" id="UP000324800"/>
    </source>
</evidence>
<protein>
    <submittedName>
        <fullName evidence="2">Putative Ubiquitin family protein</fullName>
    </submittedName>
</protein>
<dbReference type="InterPro" id="IPR019954">
    <property type="entry name" value="Ubiquitin_CS"/>
</dbReference>
<reference evidence="2 3" key="1">
    <citation type="submission" date="2019-03" db="EMBL/GenBank/DDBJ databases">
        <title>Single cell metagenomics reveals metabolic interactions within the superorganism composed of flagellate Streblomastix strix and complex community of Bacteroidetes bacteria on its surface.</title>
        <authorList>
            <person name="Treitli S.C."/>
            <person name="Kolisko M."/>
            <person name="Husnik F."/>
            <person name="Keeling P."/>
            <person name="Hampl V."/>
        </authorList>
    </citation>
    <scope>NUCLEOTIDE SEQUENCE [LARGE SCALE GENOMIC DNA]</scope>
    <source>
        <strain evidence="2">ST1C</strain>
    </source>
</reference>
<comment type="caution">
    <text evidence="2">The sequence shown here is derived from an EMBL/GenBank/DDBJ whole genome shotgun (WGS) entry which is preliminary data.</text>
</comment>
<dbReference type="FunFam" id="3.10.20.90:FF:000205">
    <property type="entry name" value="2'-5'-oligoadenylate synthase-like protein 2"/>
    <property type="match status" value="1"/>
</dbReference>
<dbReference type="EMBL" id="SNRW01034237">
    <property type="protein sequence ID" value="KAA6355672.1"/>
    <property type="molecule type" value="Genomic_DNA"/>
</dbReference>
<name>A0A5J4TCL5_9EUKA</name>
<dbReference type="InterPro" id="IPR050158">
    <property type="entry name" value="Ubiquitin_ubiquitin-like"/>
</dbReference>
<dbReference type="PROSITE" id="PS00299">
    <property type="entry name" value="UBIQUITIN_1"/>
    <property type="match status" value="1"/>
</dbReference>
<dbReference type="InterPro" id="IPR000626">
    <property type="entry name" value="Ubiquitin-like_dom"/>
</dbReference>
<dbReference type="AlphaFoldDB" id="A0A5J4TCL5"/>
<gene>
    <name evidence="2" type="ORF">EZS28_048801</name>
</gene>
<dbReference type="InterPro" id="IPR029071">
    <property type="entry name" value="Ubiquitin-like_domsf"/>
</dbReference>
<proteinExistence type="predicted"/>
<dbReference type="SMART" id="SM00213">
    <property type="entry name" value="UBQ"/>
    <property type="match status" value="1"/>
</dbReference>
<evidence type="ECO:0000313" key="2">
    <source>
        <dbReference type="EMBL" id="KAA6355672.1"/>
    </source>
</evidence>
<feature type="domain" description="Ubiquitin-like" evidence="1">
    <location>
        <begin position="1"/>
        <end position="32"/>
    </location>
</feature>
<dbReference type="Proteomes" id="UP000324800">
    <property type="component" value="Unassembled WGS sequence"/>
</dbReference>
<accession>A0A5J4TCL5</accession>
<feature type="domain" description="Ubiquitin-like" evidence="1">
    <location>
        <begin position="50"/>
        <end position="129"/>
    </location>
</feature>
<dbReference type="Pfam" id="PF00240">
    <property type="entry name" value="ubiquitin"/>
    <property type="match status" value="2"/>
</dbReference>
<organism evidence="2 3">
    <name type="scientific">Streblomastix strix</name>
    <dbReference type="NCBI Taxonomy" id="222440"/>
    <lineage>
        <taxon>Eukaryota</taxon>
        <taxon>Metamonada</taxon>
        <taxon>Preaxostyla</taxon>
        <taxon>Oxymonadida</taxon>
        <taxon>Streblomastigidae</taxon>
        <taxon>Streblomastix</taxon>
    </lineage>
</organism>
<dbReference type="SUPFAM" id="SSF54236">
    <property type="entry name" value="Ubiquitin-like"/>
    <property type="match status" value="2"/>
</dbReference>
<sequence>MIQEKENITPDVQRLILYGEEVEDEKTLQECDHIYEKVTLHLVLRRHGSMQIFVKTLTNKTITLMLLPGVLSTDTILDVKNMIQEKENIPTDEQHLIFAGEELEDEKTLQECKIQKKDSLYLVFSQQGQ</sequence>